<accession>A0ABU1ZJB1</accession>
<keyword evidence="4" id="KW-0449">Lipoprotein</keyword>
<evidence type="ECO:0000259" key="3">
    <source>
        <dbReference type="Pfam" id="PF09375"/>
    </source>
</evidence>
<sequence length="341" mass="36833">MDIARAAPKSVANQPSFDSFAGTSASTGPFLSARQRVLALLQGHYIPVAEALQQSATALYQSLAQPATQWQAQQPLWVQAMLHWERLAAVAVGPLLERRAARSIDFWPTRPAQIQRQLDANAASPLTPEQIESVGSAARGLPALEWMFWRMPANPSHQHYARLLAQHVLNECTVLLDGYRALATVPRSEEEAAALYGEWYGQAVGGLDQLRIKKMVPDTRGKEVSLWVRGVSGQTAAAWQAQLQGLQAFLVGSAAAQAARPDWPVAGSLQGLLLGNDTPQPSRQLHRLTLAALRSGARARPDNAASVRTAQLSLTQLSQFLSGLADTVLHISMGFTDADGD</sequence>
<evidence type="ECO:0000256" key="2">
    <source>
        <dbReference type="ARBA" id="ARBA00022729"/>
    </source>
</evidence>
<protein>
    <submittedName>
        <fullName evidence="4">Lipoprotein</fullName>
    </submittedName>
</protein>
<proteinExistence type="predicted"/>
<comment type="subcellular location">
    <subcellularLocation>
        <location evidence="1">Cell envelope</location>
    </subcellularLocation>
</comment>
<name>A0ABU1ZJB1_9BURK</name>
<keyword evidence="2" id="KW-0732">Signal</keyword>
<comment type="caution">
    <text evidence="4">The sequence shown here is derived from an EMBL/GenBank/DDBJ whole genome shotgun (WGS) entry which is preliminary data.</text>
</comment>
<organism evidence="4 5">
    <name type="scientific">Rhodoferax saidenbachensis</name>
    <dbReference type="NCBI Taxonomy" id="1484693"/>
    <lineage>
        <taxon>Bacteria</taxon>
        <taxon>Pseudomonadati</taxon>
        <taxon>Pseudomonadota</taxon>
        <taxon>Betaproteobacteria</taxon>
        <taxon>Burkholderiales</taxon>
        <taxon>Comamonadaceae</taxon>
        <taxon>Rhodoferax</taxon>
    </lineage>
</organism>
<dbReference type="EMBL" id="JAVDXO010000001">
    <property type="protein sequence ID" value="MDR7305021.1"/>
    <property type="molecule type" value="Genomic_DNA"/>
</dbReference>
<reference evidence="4 5" key="1">
    <citation type="submission" date="2023-07" db="EMBL/GenBank/DDBJ databases">
        <title>Sorghum-associated microbial communities from plants grown in Nebraska, USA.</title>
        <authorList>
            <person name="Schachtman D."/>
        </authorList>
    </citation>
    <scope>NUCLEOTIDE SEQUENCE [LARGE SCALE GENOMIC DNA]</scope>
    <source>
        <strain evidence="4 5">BE308</strain>
    </source>
</reference>
<feature type="domain" description="Imelysin-like" evidence="3">
    <location>
        <begin position="49"/>
        <end position="277"/>
    </location>
</feature>
<evidence type="ECO:0000256" key="1">
    <source>
        <dbReference type="ARBA" id="ARBA00004196"/>
    </source>
</evidence>
<dbReference type="RefSeq" id="WP_310338736.1">
    <property type="nucleotide sequence ID" value="NZ_JAVDXO010000001.1"/>
</dbReference>
<keyword evidence="5" id="KW-1185">Reference proteome</keyword>
<dbReference type="Gene3D" id="1.20.1420.20">
    <property type="entry name" value="M75 peptidase, HXXE motif"/>
    <property type="match status" value="1"/>
</dbReference>
<dbReference type="InterPro" id="IPR038352">
    <property type="entry name" value="Imelysin_sf"/>
</dbReference>
<evidence type="ECO:0000313" key="4">
    <source>
        <dbReference type="EMBL" id="MDR7305021.1"/>
    </source>
</evidence>
<gene>
    <name evidence="4" type="ORF">J2X15_000287</name>
</gene>
<dbReference type="Pfam" id="PF09375">
    <property type="entry name" value="Peptidase_M75"/>
    <property type="match status" value="1"/>
</dbReference>
<evidence type="ECO:0000313" key="5">
    <source>
        <dbReference type="Proteomes" id="UP001268089"/>
    </source>
</evidence>
<dbReference type="InterPro" id="IPR018976">
    <property type="entry name" value="Imelysin-like"/>
</dbReference>
<dbReference type="Proteomes" id="UP001268089">
    <property type="component" value="Unassembled WGS sequence"/>
</dbReference>